<dbReference type="GO" id="GO:0005634">
    <property type="term" value="C:nucleus"/>
    <property type="evidence" value="ECO:0007669"/>
    <property type="project" value="TreeGrafter"/>
</dbReference>
<dbReference type="SUPFAM" id="SSF57924">
    <property type="entry name" value="Inhibitor of apoptosis (IAP) repeat"/>
    <property type="match status" value="2"/>
</dbReference>
<keyword evidence="4" id="KW-0862">Zinc</keyword>
<keyword evidence="3 5" id="KW-0863">Zinc-finger</keyword>
<feature type="compositionally biased region" description="Low complexity" evidence="6">
    <location>
        <begin position="363"/>
        <end position="376"/>
    </location>
</feature>
<evidence type="ECO:0000256" key="5">
    <source>
        <dbReference type="PROSITE-ProRule" id="PRU00175"/>
    </source>
</evidence>
<dbReference type="PANTHER" id="PTHR10044">
    <property type="entry name" value="INHIBITOR OF APOPTOSIS"/>
    <property type="match status" value="1"/>
</dbReference>
<dbReference type="Gene3D" id="1.10.1170.10">
    <property type="entry name" value="Inhibitor Of Apoptosis Protein (2mihbC-IAP-1), Chain A"/>
    <property type="match status" value="3"/>
</dbReference>
<dbReference type="PROSITE" id="PS50143">
    <property type="entry name" value="BIR_REPEAT_2"/>
    <property type="match status" value="2"/>
</dbReference>
<dbReference type="PANTHER" id="PTHR10044:SF139">
    <property type="entry name" value="DEATH-ASSOCIATED INHIBITOR OF APOPTOSIS 2"/>
    <property type="match status" value="1"/>
</dbReference>
<evidence type="ECO:0000313" key="8">
    <source>
        <dbReference type="EMBL" id="OWF44363.1"/>
    </source>
</evidence>
<keyword evidence="9" id="KW-1185">Reference proteome</keyword>
<dbReference type="GO" id="GO:0005737">
    <property type="term" value="C:cytoplasm"/>
    <property type="evidence" value="ECO:0007669"/>
    <property type="project" value="TreeGrafter"/>
</dbReference>
<evidence type="ECO:0000256" key="3">
    <source>
        <dbReference type="ARBA" id="ARBA00022771"/>
    </source>
</evidence>
<dbReference type="Pfam" id="PF00653">
    <property type="entry name" value="BIR"/>
    <property type="match status" value="2"/>
</dbReference>
<evidence type="ECO:0000256" key="2">
    <source>
        <dbReference type="ARBA" id="ARBA00022723"/>
    </source>
</evidence>
<feature type="compositionally biased region" description="Low complexity" evidence="6">
    <location>
        <begin position="512"/>
        <end position="527"/>
    </location>
</feature>
<dbReference type="GO" id="GO:0008270">
    <property type="term" value="F:zinc ion binding"/>
    <property type="evidence" value="ECO:0007669"/>
    <property type="project" value="UniProtKB-KW"/>
</dbReference>
<dbReference type="CDD" id="cd16510">
    <property type="entry name" value="RING-HC_IAPs"/>
    <property type="match status" value="1"/>
</dbReference>
<feature type="domain" description="RING-type" evidence="7">
    <location>
        <begin position="771"/>
        <end position="805"/>
    </location>
</feature>
<dbReference type="Pfam" id="PF13920">
    <property type="entry name" value="zf-C3HC4_3"/>
    <property type="match status" value="1"/>
</dbReference>
<evidence type="ECO:0000259" key="7">
    <source>
        <dbReference type="PROSITE" id="PS50089"/>
    </source>
</evidence>
<proteinExistence type="inferred from homology"/>
<evidence type="ECO:0000256" key="1">
    <source>
        <dbReference type="ARBA" id="ARBA00006672"/>
    </source>
</evidence>
<dbReference type="Gene3D" id="1.10.8.10">
    <property type="entry name" value="DNA helicase RuvA subunit, C-terminal domain"/>
    <property type="match status" value="1"/>
</dbReference>
<feature type="region of interest" description="Disordered" evidence="6">
    <location>
        <begin position="362"/>
        <end position="384"/>
    </location>
</feature>
<dbReference type="Proteomes" id="UP000242188">
    <property type="component" value="Unassembled WGS sequence"/>
</dbReference>
<dbReference type="InterPro" id="IPR011029">
    <property type="entry name" value="DEATH-like_dom_sf"/>
</dbReference>
<dbReference type="AlphaFoldDB" id="A0A210Q6J8"/>
<reference evidence="8 9" key="1">
    <citation type="journal article" date="2017" name="Nat. Ecol. Evol.">
        <title>Scallop genome provides insights into evolution of bilaterian karyotype and development.</title>
        <authorList>
            <person name="Wang S."/>
            <person name="Zhang J."/>
            <person name="Jiao W."/>
            <person name="Li J."/>
            <person name="Xun X."/>
            <person name="Sun Y."/>
            <person name="Guo X."/>
            <person name="Huan P."/>
            <person name="Dong B."/>
            <person name="Zhang L."/>
            <person name="Hu X."/>
            <person name="Sun X."/>
            <person name="Wang J."/>
            <person name="Zhao C."/>
            <person name="Wang Y."/>
            <person name="Wang D."/>
            <person name="Huang X."/>
            <person name="Wang R."/>
            <person name="Lv J."/>
            <person name="Li Y."/>
            <person name="Zhang Z."/>
            <person name="Liu B."/>
            <person name="Lu W."/>
            <person name="Hui Y."/>
            <person name="Liang J."/>
            <person name="Zhou Z."/>
            <person name="Hou R."/>
            <person name="Li X."/>
            <person name="Liu Y."/>
            <person name="Li H."/>
            <person name="Ning X."/>
            <person name="Lin Y."/>
            <person name="Zhao L."/>
            <person name="Xing Q."/>
            <person name="Dou J."/>
            <person name="Li Y."/>
            <person name="Mao J."/>
            <person name="Guo H."/>
            <person name="Dou H."/>
            <person name="Li T."/>
            <person name="Mu C."/>
            <person name="Jiang W."/>
            <person name="Fu Q."/>
            <person name="Fu X."/>
            <person name="Miao Y."/>
            <person name="Liu J."/>
            <person name="Yu Q."/>
            <person name="Li R."/>
            <person name="Liao H."/>
            <person name="Li X."/>
            <person name="Kong Y."/>
            <person name="Jiang Z."/>
            <person name="Chourrout D."/>
            <person name="Li R."/>
            <person name="Bao Z."/>
        </authorList>
    </citation>
    <scope>NUCLEOTIDE SEQUENCE [LARGE SCALE GENOMIC DNA]</scope>
    <source>
        <strain evidence="8 9">PY_sf001</strain>
    </source>
</reference>
<organism evidence="8 9">
    <name type="scientific">Mizuhopecten yessoensis</name>
    <name type="common">Japanese scallop</name>
    <name type="synonym">Patinopecten yessoensis</name>
    <dbReference type="NCBI Taxonomy" id="6573"/>
    <lineage>
        <taxon>Eukaryota</taxon>
        <taxon>Metazoa</taxon>
        <taxon>Spiralia</taxon>
        <taxon>Lophotrochozoa</taxon>
        <taxon>Mollusca</taxon>
        <taxon>Bivalvia</taxon>
        <taxon>Autobranchia</taxon>
        <taxon>Pteriomorphia</taxon>
        <taxon>Pectinida</taxon>
        <taxon>Pectinoidea</taxon>
        <taxon>Pectinidae</taxon>
        <taxon>Mizuhopecten</taxon>
    </lineage>
</organism>
<feature type="compositionally biased region" description="Polar residues" evidence="6">
    <location>
        <begin position="447"/>
        <end position="467"/>
    </location>
</feature>
<comment type="similarity">
    <text evidence="1">Belongs to the IAP family.</text>
</comment>
<accession>A0A210Q6J8</accession>
<evidence type="ECO:0000256" key="6">
    <source>
        <dbReference type="SAM" id="MobiDB-lite"/>
    </source>
</evidence>
<keyword evidence="2" id="KW-0479">Metal-binding</keyword>
<dbReference type="CDD" id="cd00022">
    <property type="entry name" value="BIR"/>
    <property type="match status" value="2"/>
</dbReference>
<dbReference type="EMBL" id="NEDP02004812">
    <property type="protein sequence ID" value="OWF44363.1"/>
    <property type="molecule type" value="Genomic_DNA"/>
</dbReference>
<sequence length="818" mass="93325">MTFTQSPGCICTEDDIRIHNSRSVEISGQQQRRPTLCRVSTSGQSKLCELVLPKEENKHDNERINRLDQGILELKTELKQICKTVNIPPRNNKIVPKKTVSQRRNRKSIFMVTVTDEKQSLYLEPKTSVRHRKAKKDSGLVKNLKFSLKRAKQWSIIHKGDHVKEMKKRKRTRDRKVKSDVIKSLKGNWKNTNITEKDLDQKGKKKSLHHSKLQSLVRKWHTQPDKLCIYVYPISRSLDPYFQSLENGNTSTTESSMQIEWLRLNSFANSSHSMQVRPIFLARAGFYHSGHADEVTCYSCGLSHRNWRLGDDPYRLHRTLSPNCRHMAGNDDTNIPIPREEASTPNNQTFQVQERAEYSIAGLDSSPLPENPSLPSQETEEFQPNTGIQSAVVQANVTQSSENMFINADRPLPDVRSPDGNIQVNSERQSYRQQLPDYQQRQGCVQNGTAHSNASTTHNQNTQNVPSVENRLNDQTTQGHNGIPRIMHGTSNRPNQTSPNGTVNGTWRQNIQTQRTQQRTDTDVSTSTMKKLAPLGVNFDKPKYPAYAVLPVRMSSYSGWSAPQTPNLMAEAGFVYAGYADYTRCFFCGGGLRNWEEGDDPWIEHARWFPKCAYLRQNKGLEFIQLVHEQLDREEGKATNTNQIKEMSGLLIQDQGQTNDMEAIRSLPAYQSLIENGYHPKMINIAVRNLRKKGEQTIEAIAIVEEIYRLQDTDDHCIDDVINDVDDDNNDNNRPCHNTPHPDVPEPIDQEMKKINDLMEENRSLKRQKLCRICEEEDASIAFLPCAHLVCCQVCSQAVRRCPVCGQIIQGTVKTWLG</sequence>
<dbReference type="OrthoDB" id="2196114at2759"/>
<dbReference type="PROSITE" id="PS50089">
    <property type="entry name" value="ZF_RING_2"/>
    <property type="match status" value="1"/>
</dbReference>
<feature type="compositionally biased region" description="Polar residues" evidence="6">
    <location>
        <begin position="489"/>
        <end position="511"/>
    </location>
</feature>
<evidence type="ECO:0000313" key="9">
    <source>
        <dbReference type="Proteomes" id="UP000242188"/>
    </source>
</evidence>
<dbReference type="SMART" id="SM00238">
    <property type="entry name" value="BIR"/>
    <property type="match status" value="2"/>
</dbReference>
<dbReference type="FunFam" id="1.10.1170.10:FF:000002">
    <property type="entry name" value="Baculoviral IAP repeat containing 7"/>
    <property type="match status" value="1"/>
</dbReference>
<dbReference type="Gene3D" id="1.10.533.10">
    <property type="entry name" value="Death Domain, Fas"/>
    <property type="match status" value="1"/>
</dbReference>
<dbReference type="InterPro" id="IPR050784">
    <property type="entry name" value="IAP"/>
</dbReference>
<comment type="caution">
    <text evidence="8">The sequence shown here is derived from an EMBL/GenBank/DDBJ whole genome shotgun (WGS) entry which is preliminary data.</text>
</comment>
<dbReference type="InterPro" id="IPR001841">
    <property type="entry name" value="Znf_RING"/>
</dbReference>
<evidence type="ECO:0000256" key="4">
    <source>
        <dbReference type="ARBA" id="ARBA00022833"/>
    </source>
</evidence>
<dbReference type="InterPro" id="IPR001370">
    <property type="entry name" value="BIR_rpt"/>
</dbReference>
<dbReference type="STRING" id="6573.A0A210Q6J8"/>
<dbReference type="GO" id="GO:0051726">
    <property type="term" value="P:regulation of cell cycle"/>
    <property type="evidence" value="ECO:0007669"/>
    <property type="project" value="TreeGrafter"/>
</dbReference>
<dbReference type="PROSITE" id="PS01282">
    <property type="entry name" value="BIR_REPEAT_1"/>
    <property type="match status" value="1"/>
</dbReference>
<feature type="region of interest" description="Disordered" evidence="6">
    <location>
        <begin position="447"/>
        <end position="527"/>
    </location>
</feature>
<gene>
    <name evidence="8" type="ORF">KP79_PYT06676</name>
</gene>
<name>A0A210Q6J8_MIZYE</name>
<protein>
    <submittedName>
        <fullName evidence="8">Baculoviral IAP repeat-containing protein 7-A</fullName>
    </submittedName>
</protein>